<protein>
    <submittedName>
        <fullName evidence="1">OsmC-like protein</fullName>
    </submittedName>
</protein>
<dbReference type="RefSeq" id="WP_075523023.1">
    <property type="nucleotide sequence ID" value="NZ_KQ961850.1"/>
</dbReference>
<proteinExistence type="predicted"/>
<dbReference type="Gene3D" id="3.30.300.20">
    <property type="match status" value="1"/>
</dbReference>
<sequence length="139" mass="15288">MSRRLWVERKDDGTWEALSDDGARLTFGKGQGMFNPVELMQIALAGCTALSTQYAIEHAIGEDSSARVVVSGTYDADEGAYSQFNEDITVDATSADHKLTEEEVIALKDRMEKHINKGCTVKHTLESSSPVRISVTIKH</sequence>
<evidence type="ECO:0000313" key="2">
    <source>
        <dbReference type="Proteomes" id="UP000070505"/>
    </source>
</evidence>
<dbReference type="InterPro" id="IPR003718">
    <property type="entry name" value="OsmC/Ohr_fam"/>
</dbReference>
<gene>
    <name evidence="1" type="ORF">HMPREF3230_00072</name>
</gene>
<evidence type="ECO:0000313" key="1">
    <source>
        <dbReference type="EMBL" id="KXI19084.1"/>
    </source>
</evidence>
<dbReference type="PATRIC" id="fig|2702.101.peg.73"/>
<comment type="caution">
    <text evidence="1">The sequence shown here is derived from an EMBL/GenBank/DDBJ whole genome shotgun (WGS) entry which is preliminary data.</text>
</comment>
<dbReference type="EMBL" id="LSRC01000004">
    <property type="protein sequence ID" value="KXI19084.1"/>
    <property type="molecule type" value="Genomic_DNA"/>
</dbReference>
<dbReference type="InterPro" id="IPR015946">
    <property type="entry name" value="KH_dom-like_a/b"/>
</dbReference>
<name>A0A135ZBN5_GARVA</name>
<dbReference type="SUPFAM" id="SSF82784">
    <property type="entry name" value="OsmC-like"/>
    <property type="match status" value="1"/>
</dbReference>
<dbReference type="AlphaFoldDB" id="A0A135ZBN5"/>
<reference evidence="1 2" key="1">
    <citation type="submission" date="2016-02" db="EMBL/GenBank/DDBJ databases">
        <authorList>
            <person name="Wen L."/>
            <person name="He K."/>
            <person name="Yang H."/>
        </authorList>
    </citation>
    <scope>NUCLEOTIDE SEQUENCE [LARGE SCALE GENOMIC DNA]</scope>
    <source>
        <strain evidence="1 2">CMW7778B</strain>
    </source>
</reference>
<accession>A0A135ZBN5</accession>
<dbReference type="InterPro" id="IPR036102">
    <property type="entry name" value="OsmC/Ohrsf"/>
</dbReference>
<organism evidence="1 2">
    <name type="scientific">Gardnerella vaginalis</name>
    <dbReference type="NCBI Taxonomy" id="2702"/>
    <lineage>
        <taxon>Bacteria</taxon>
        <taxon>Bacillati</taxon>
        <taxon>Actinomycetota</taxon>
        <taxon>Actinomycetes</taxon>
        <taxon>Bifidobacteriales</taxon>
        <taxon>Bifidobacteriaceae</taxon>
        <taxon>Gardnerella</taxon>
    </lineage>
</organism>
<dbReference type="Proteomes" id="UP000070505">
    <property type="component" value="Unassembled WGS sequence"/>
</dbReference>
<dbReference type="Pfam" id="PF02566">
    <property type="entry name" value="OsmC"/>
    <property type="match status" value="1"/>
</dbReference>